<dbReference type="AlphaFoldDB" id="A0A8X6X0J4"/>
<name>A0A8X6X0J4_9ARAC</name>
<comment type="caution">
    <text evidence="1">The sequence shown here is derived from an EMBL/GenBank/DDBJ whole genome shotgun (WGS) entry which is preliminary data.</text>
</comment>
<reference evidence="1" key="1">
    <citation type="submission" date="2020-08" db="EMBL/GenBank/DDBJ databases">
        <title>Multicomponent nature underlies the extraordinary mechanical properties of spider dragline silk.</title>
        <authorList>
            <person name="Kono N."/>
            <person name="Nakamura H."/>
            <person name="Mori M."/>
            <person name="Yoshida Y."/>
            <person name="Ohtoshi R."/>
            <person name="Malay A.D."/>
            <person name="Moran D.A.P."/>
            <person name="Tomita M."/>
            <person name="Numata K."/>
            <person name="Arakawa K."/>
        </authorList>
    </citation>
    <scope>NUCLEOTIDE SEQUENCE</scope>
</reference>
<proteinExistence type="predicted"/>
<sequence>MDYPVNFSFTTGMDFLIKHFGSDGGIPCIDFLATHDFKENFGSESHSVHETVFPEMLSIINILKERSFQALNLKVVTYSLRLRSGKQEKNIRFLFDAGRDYFHDSDLVNGAL</sequence>
<evidence type="ECO:0000313" key="2">
    <source>
        <dbReference type="Proteomes" id="UP000886998"/>
    </source>
</evidence>
<dbReference type="Proteomes" id="UP000886998">
    <property type="component" value="Unassembled WGS sequence"/>
</dbReference>
<gene>
    <name evidence="1" type="ORF">TNIN_153011</name>
</gene>
<dbReference type="EMBL" id="BMAV01003816">
    <property type="protein sequence ID" value="GFY43671.1"/>
    <property type="molecule type" value="Genomic_DNA"/>
</dbReference>
<dbReference type="OrthoDB" id="6410239at2759"/>
<evidence type="ECO:0000313" key="1">
    <source>
        <dbReference type="EMBL" id="GFY43671.1"/>
    </source>
</evidence>
<accession>A0A8X6X0J4</accession>
<organism evidence="1 2">
    <name type="scientific">Trichonephila inaurata madagascariensis</name>
    <dbReference type="NCBI Taxonomy" id="2747483"/>
    <lineage>
        <taxon>Eukaryota</taxon>
        <taxon>Metazoa</taxon>
        <taxon>Ecdysozoa</taxon>
        <taxon>Arthropoda</taxon>
        <taxon>Chelicerata</taxon>
        <taxon>Arachnida</taxon>
        <taxon>Araneae</taxon>
        <taxon>Araneomorphae</taxon>
        <taxon>Entelegynae</taxon>
        <taxon>Araneoidea</taxon>
        <taxon>Nephilidae</taxon>
        <taxon>Trichonephila</taxon>
        <taxon>Trichonephila inaurata</taxon>
    </lineage>
</organism>
<keyword evidence="2" id="KW-1185">Reference proteome</keyword>
<protein>
    <submittedName>
        <fullName evidence="1">Uncharacterized protein</fullName>
    </submittedName>
</protein>